<dbReference type="InterPro" id="IPR036291">
    <property type="entry name" value="NAD(P)-bd_dom_sf"/>
</dbReference>
<dbReference type="KEGG" id="uam:UABAM_04423"/>
<dbReference type="Pfam" id="PF01370">
    <property type="entry name" value="Epimerase"/>
    <property type="match status" value="1"/>
</dbReference>
<dbReference type="InterPro" id="IPR050177">
    <property type="entry name" value="Lipid_A_modif_metabolic_enz"/>
</dbReference>
<evidence type="ECO:0000313" key="2">
    <source>
        <dbReference type="EMBL" id="BBM86037.1"/>
    </source>
</evidence>
<reference evidence="2 3" key="1">
    <citation type="submission" date="2019-08" db="EMBL/GenBank/DDBJ databases">
        <title>Complete genome sequence of Candidatus Uab amorphum.</title>
        <authorList>
            <person name="Shiratori T."/>
            <person name="Suzuki S."/>
            <person name="Kakizawa Y."/>
            <person name="Ishida K."/>
        </authorList>
    </citation>
    <scope>NUCLEOTIDE SEQUENCE [LARGE SCALE GENOMIC DNA]</scope>
    <source>
        <strain evidence="2 3">SRT547</strain>
    </source>
</reference>
<name>A0A5S9IQU9_UABAM</name>
<dbReference type="PANTHER" id="PTHR43245:SF54">
    <property type="entry name" value="BLL0593 PROTEIN"/>
    <property type="match status" value="1"/>
</dbReference>
<dbReference type="SUPFAM" id="SSF51735">
    <property type="entry name" value="NAD(P)-binding Rossmann-fold domains"/>
    <property type="match status" value="1"/>
</dbReference>
<dbReference type="InterPro" id="IPR001509">
    <property type="entry name" value="Epimerase_deHydtase"/>
</dbReference>
<evidence type="ECO:0000313" key="3">
    <source>
        <dbReference type="Proteomes" id="UP000326354"/>
    </source>
</evidence>
<dbReference type="Proteomes" id="UP000326354">
    <property type="component" value="Chromosome"/>
</dbReference>
<dbReference type="PANTHER" id="PTHR43245">
    <property type="entry name" value="BIFUNCTIONAL POLYMYXIN RESISTANCE PROTEIN ARNA"/>
    <property type="match status" value="1"/>
</dbReference>
<proteinExistence type="predicted"/>
<evidence type="ECO:0000259" key="1">
    <source>
        <dbReference type="Pfam" id="PF01370"/>
    </source>
</evidence>
<dbReference type="Gene3D" id="3.40.50.720">
    <property type="entry name" value="NAD(P)-binding Rossmann-like Domain"/>
    <property type="match status" value="1"/>
</dbReference>
<organism evidence="2 3">
    <name type="scientific">Uabimicrobium amorphum</name>
    <dbReference type="NCBI Taxonomy" id="2596890"/>
    <lineage>
        <taxon>Bacteria</taxon>
        <taxon>Pseudomonadati</taxon>
        <taxon>Planctomycetota</taxon>
        <taxon>Candidatus Uabimicrobiia</taxon>
        <taxon>Candidatus Uabimicrobiales</taxon>
        <taxon>Candidatus Uabimicrobiaceae</taxon>
        <taxon>Candidatus Uabimicrobium</taxon>
    </lineage>
</organism>
<keyword evidence="3" id="KW-1185">Reference proteome</keyword>
<feature type="domain" description="NAD-dependent epimerase/dehydratase" evidence="1">
    <location>
        <begin position="3"/>
        <end position="215"/>
    </location>
</feature>
<gene>
    <name evidence="2" type="ORF">UABAM_04423</name>
</gene>
<dbReference type="CDD" id="cd08946">
    <property type="entry name" value="SDR_e"/>
    <property type="match status" value="1"/>
</dbReference>
<dbReference type="RefSeq" id="WP_151970116.1">
    <property type="nucleotide sequence ID" value="NZ_AP019860.1"/>
</dbReference>
<sequence length="332" mass="38030">MKILVTGSAGHLGEALMRTLRNTNHDVCGIDIKESPFTDKVVCVTDRKGIAKCMEKIDVVMHTATLHKPHVSTHTRQNFIDTNITGTLNLLEEAVKVQAKAFIFTSTTSVFGRALRPNLNAPAVWVDESLTPVSRNIYGTTKFAAENLCELFHYKFKLPGIVLRTSRFFLEEDDNAEMRNSYISDNIKVNEYLYRRVDIADIVDAHILAMEKASRIGFERYIISATTPFTKEHLCELHKNAPQVVARLLPDYSSLYRQKNWKMFPRIERVYVNKKAREQLGWQPRYDFAFIIGQLKNGEDFRSPLALEVGIKGYHEEKFVEGPFPVERDTID</sequence>
<accession>A0A5S9IQU9</accession>
<protein>
    <submittedName>
        <fullName evidence="2">Oxidoreductase</fullName>
    </submittedName>
</protein>
<dbReference type="OrthoDB" id="9801056at2"/>
<dbReference type="EMBL" id="AP019860">
    <property type="protein sequence ID" value="BBM86037.1"/>
    <property type="molecule type" value="Genomic_DNA"/>
</dbReference>
<dbReference type="AlphaFoldDB" id="A0A5S9IQU9"/>